<dbReference type="RefSeq" id="WP_379142461.1">
    <property type="nucleotide sequence ID" value="NZ_JBHMDG010000030.1"/>
</dbReference>
<feature type="domain" description="IrrE N-terminal-like" evidence="1">
    <location>
        <begin position="49"/>
        <end position="147"/>
    </location>
</feature>
<dbReference type="Pfam" id="PF06114">
    <property type="entry name" value="Peptidase_M78"/>
    <property type="match status" value="1"/>
</dbReference>
<dbReference type="EMBL" id="JBHMDG010000030">
    <property type="protein sequence ID" value="MFB9315178.1"/>
    <property type="molecule type" value="Genomic_DNA"/>
</dbReference>
<comment type="caution">
    <text evidence="2">The sequence shown here is derived from an EMBL/GenBank/DDBJ whole genome shotgun (WGS) entry which is preliminary data.</text>
</comment>
<organism evidence="2 3">
    <name type="scientific">Nocardioides plantarum</name>
    <dbReference type="NCBI Taxonomy" id="29299"/>
    <lineage>
        <taxon>Bacteria</taxon>
        <taxon>Bacillati</taxon>
        <taxon>Actinomycetota</taxon>
        <taxon>Actinomycetes</taxon>
        <taxon>Propionibacteriales</taxon>
        <taxon>Nocardioidaceae</taxon>
        <taxon>Nocardioides</taxon>
    </lineage>
</organism>
<evidence type="ECO:0000313" key="3">
    <source>
        <dbReference type="Proteomes" id="UP001589750"/>
    </source>
</evidence>
<evidence type="ECO:0000259" key="1">
    <source>
        <dbReference type="Pfam" id="PF06114"/>
    </source>
</evidence>
<dbReference type="Gene3D" id="1.10.10.2910">
    <property type="match status" value="1"/>
</dbReference>
<evidence type="ECO:0000313" key="2">
    <source>
        <dbReference type="EMBL" id="MFB9315178.1"/>
    </source>
</evidence>
<sequence length="249" mass="27336">MALPEVRSHHDWLRPGHVDAVVQHLRDFAEHHEGVNLQALAADPYGTLEQHPTLTIEHSDETTDGCAVYGHYRPSPPTIHIVRASTYGRDHFTLLHEYAHHLQQNDPAWADIEWRIEPDALRLRVTEAIANAFASTALIPDAALDGISAVPTARQMAELHQSVRASRQASIVRVTSAAGHAAIGTFNRDDFFVSLAAQDGTVVFSQMVGDNLFQPPRDSHQPDIEQLFADALAANGNATRVTSHGIAYT</sequence>
<dbReference type="InterPro" id="IPR010359">
    <property type="entry name" value="IrrE_HExxH"/>
</dbReference>
<reference evidence="2 3" key="1">
    <citation type="submission" date="2024-09" db="EMBL/GenBank/DDBJ databases">
        <authorList>
            <person name="Sun Q."/>
            <person name="Mori K."/>
        </authorList>
    </citation>
    <scope>NUCLEOTIDE SEQUENCE [LARGE SCALE GENOMIC DNA]</scope>
    <source>
        <strain evidence="2 3">JCM 9626</strain>
    </source>
</reference>
<dbReference type="Proteomes" id="UP001589750">
    <property type="component" value="Unassembled WGS sequence"/>
</dbReference>
<protein>
    <submittedName>
        <fullName evidence="2">ImmA/IrrE family metallo-endopeptidase</fullName>
    </submittedName>
</protein>
<keyword evidence="3" id="KW-1185">Reference proteome</keyword>
<feature type="non-terminal residue" evidence="2">
    <location>
        <position position="249"/>
    </location>
</feature>
<gene>
    <name evidence="2" type="ORF">ACFFRI_19170</name>
</gene>
<name>A0ABV5KGG0_9ACTN</name>
<proteinExistence type="predicted"/>
<accession>A0ABV5KGG0</accession>